<dbReference type="Proteomes" id="UP000675880">
    <property type="component" value="Unassembled WGS sequence"/>
</dbReference>
<reference evidence="2 3" key="1">
    <citation type="submission" date="2021-02" db="EMBL/GenBank/DDBJ databases">
        <authorList>
            <person name="Han P."/>
        </authorList>
    </citation>
    <scope>NUCLEOTIDE SEQUENCE [LARGE SCALE GENOMIC DNA]</scope>
    <source>
        <strain evidence="2">Candidatus Nitrospira sp. ZN2</strain>
    </source>
</reference>
<keyword evidence="1" id="KW-0472">Membrane</keyword>
<keyword evidence="3" id="KW-1185">Reference proteome</keyword>
<name>A0ABM8RZW6_9BACT</name>
<sequence>MLFVGAVIISYMGLLVGLAVAAPGASVTGTLIEFVPGNWRDEAHIPAYGMLAWMVMWGLRRRGWPVLYAIPVGVLGTLVFGLWTEVAQGTVPSREASLPDLLNDLVGSLMAAVLMRYQLPARDLLKRCLSARMRHTGVQTKGTESI</sequence>
<dbReference type="NCBIfam" id="NF037970">
    <property type="entry name" value="vanZ_1"/>
    <property type="match status" value="1"/>
</dbReference>
<keyword evidence="1" id="KW-0812">Transmembrane</keyword>
<evidence type="ECO:0008006" key="4">
    <source>
        <dbReference type="Google" id="ProtNLM"/>
    </source>
</evidence>
<proteinExistence type="predicted"/>
<dbReference type="EMBL" id="CAJNBJ010000017">
    <property type="protein sequence ID" value="CAE6780907.1"/>
    <property type="molecule type" value="Genomic_DNA"/>
</dbReference>
<evidence type="ECO:0000313" key="3">
    <source>
        <dbReference type="Proteomes" id="UP000675880"/>
    </source>
</evidence>
<gene>
    <name evidence="2" type="ORF">NSPZN2_40750</name>
</gene>
<evidence type="ECO:0000313" key="2">
    <source>
        <dbReference type="EMBL" id="CAE6780907.1"/>
    </source>
</evidence>
<comment type="caution">
    <text evidence="2">The sequence shown here is derived from an EMBL/GenBank/DDBJ whole genome shotgun (WGS) entry which is preliminary data.</text>
</comment>
<protein>
    <recommendedName>
        <fullName evidence="4">VanZ-like domain-containing protein</fullName>
    </recommendedName>
</protein>
<feature type="transmembrane region" description="Helical" evidence="1">
    <location>
        <begin position="66"/>
        <end position="84"/>
    </location>
</feature>
<accession>A0ABM8RZW6</accession>
<organism evidence="2 3">
    <name type="scientific">Nitrospira defluvii</name>
    <dbReference type="NCBI Taxonomy" id="330214"/>
    <lineage>
        <taxon>Bacteria</taxon>
        <taxon>Pseudomonadati</taxon>
        <taxon>Nitrospirota</taxon>
        <taxon>Nitrospiria</taxon>
        <taxon>Nitrospirales</taxon>
        <taxon>Nitrospiraceae</taxon>
        <taxon>Nitrospira</taxon>
    </lineage>
</organism>
<keyword evidence="1" id="KW-1133">Transmembrane helix</keyword>
<evidence type="ECO:0000256" key="1">
    <source>
        <dbReference type="SAM" id="Phobius"/>
    </source>
</evidence>